<reference evidence="1 2" key="1">
    <citation type="submission" date="2023-07" db="EMBL/GenBank/DDBJ databases">
        <title>Sequencing the genomes of 1000 actinobacteria strains.</title>
        <authorList>
            <person name="Klenk H.-P."/>
        </authorList>
    </citation>
    <scope>NUCLEOTIDE SEQUENCE [LARGE SCALE GENOMIC DNA]</scope>
    <source>
        <strain evidence="1 2">DSM 15539</strain>
    </source>
</reference>
<evidence type="ECO:0000313" key="1">
    <source>
        <dbReference type="EMBL" id="MDR6938602.1"/>
    </source>
</evidence>
<keyword evidence="2" id="KW-1185">Reference proteome</keyword>
<dbReference type="EMBL" id="JAVDUJ010000001">
    <property type="protein sequence ID" value="MDR6938602.1"/>
    <property type="molecule type" value="Genomic_DNA"/>
</dbReference>
<gene>
    <name evidence="1" type="ORF">J2S36_000145</name>
</gene>
<dbReference type="Proteomes" id="UP001266099">
    <property type="component" value="Unassembled WGS sequence"/>
</dbReference>
<dbReference type="RefSeq" id="WP_309954564.1">
    <property type="nucleotide sequence ID" value="NZ_CP136414.1"/>
</dbReference>
<accession>A0ABU1SZP2</accession>
<sequence>MSNQAKALPAAVKAKPGSGIDVKRALEKLAENEREIQIEVLEKIHNALTTELSRVRQ</sequence>
<proteinExistence type="predicted"/>
<organism evidence="1 2">
    <name type="scientific">Arcanobacterium hippocoleae</name>
    <dbReference type="NCBI Taxonomy" id="149017"/>
    <lineage>
        <taxon>Bacteria</taxon>
        <taxon>Bacillati</taxon>
        <taxon>Actinomycetota</taxon>
        <taxon>Actinomycetes</taxon>
        <taxon>Actinomycetales</taxon>
        <taxon>Actinomycetaceae</taxon>
        <taxon>Arcanobacterium</taxon>
    </lineage>
</organism>
<protein>
    <submittedName>
        <fullName evidence="1">Uncharacterized protein</fullName>
    </submittedName>
</protein>
<name>A0ABU1SZP2_9ACTO</name>
<comment type="caution">
    <text evidence="1">The sequence shown here is derived from an EMBL/GenBank/DDBJ whole genome shotgun (WGS) entry which is preliminary data.</text>
</comment>
<evidence type="ECO:0000313" key="2">
    <source>
        <dbReference type="Proteomes" id="UP001266099"/>
    </source>
</evidence>